<proteinExistence type="predicted"/>
<dbReference type="Proteomes" id="UP000002640">
    <property type="component" value="Unassembled WGS sequence"/>
</dbReference>
<gene>
    <name evidence="1" type="ORF">PHYSODRAFT_337900</name>
</gene>
<dbReference type="KEGG" id="psoj:PHYSODRAFT_337900"/>
<dbReference type="GeneID" id="20647465"/>
<dbReference type="RefSeq" id="XP_009533893.1">
    <property type="nucleotide sequence ID" value="XM_009535598.1"/>
</dbReference>
<dbReference type="InParanoid" id="G4ZZC6"/>
<protein>
    <submittedName>
        <fullName evidence="1">Uncharacterized protein</fullName>
    </submittedName>
</protein>
<dbReference type="EMBL" id="JH159158">
    <property type="protein sequence ID" value="EGZ11148.1"/>
    <property type="molecule type" value="Genomic_DNA"/>
</dbReference>
<evidence type="ECO:0000313" key="2">
    <source>
        <dbReference type="Proteomes" id="UP000002640"/>
    </source>
</evidence>
<sequence length="151" mass="15433">MDGAAAAEDASASSMGWYRCGGRMGFRVQEAEGVQGHLVMERHHSGRAEVLSAPGGGEKGRCDDTAGFLEREVGLDVAACLKADDVDAESRCLGRRKRAAGAGGAAGSALAGAAATELCKVACGAATQWRRLAAAPRGMCARLATTKEDHA</sequence>
<accession>G4ZZC6</accession>
<reference evidence="1 2" key="1">
    <citation type="journal article" date="2006" name="Science">
        <title>Phytophthora genome sequences uncover evolutionary origins and mechanisms of pathogenesis.</title>
        <authorList>
            <person name="Tyler B.M."/>
            <person name="Tripathy S."/>
            <person name="Zhang X."/>
            <person name="Dehal P."/>
            <person name="Jiang R.H."/>
            <person name="Aerts A."/>
            <person name="Arredondo F.D."/>
            <person name="Baxter L."/>
            <person name="Bensasson D."/>
            <person name="Beynon J.L."/>
            <person name="Chapman J."/>
            <person name="Damasceno C.M."/>
            <person name="Dorrance A.E."/>
            <person name="Dou D."/>
            <person name="Dickerman A.W."/>
            <person name="Dubchak I.L."/>
            <person name="Garbelotto M."/>
            <person name="Gijzen M."/>
            <person name="Gordon S.G."/>
            <person name="Govers F."/>
            <person name="Grunwald N.J."/>
            <person name="Huang W."/>
            <person name="Ivors K.L."/>
            <person name="Jones R.W."/>
            <person name="Kamoun S."/>
            <person name="Krampis K."/>
            <person name="Lamour K.H."/>
            <person name="Lee M.K."/>
            <person name="McDonald W.H."/>
            <person name="Medina M."/>
            <person name="Meijer H.J."/>
            <person name="Nordberg E.K."/>
            <person name="Maclean D.J."/>
            <person name="Ospina-Giraldo M.D."/>
            <person name="Morris P.F."/>
            <person name="Phuntumart V."/>
            <person name="Putnam N.H."/>
            <person name="Rash S."/>
            <person name="Rose J.K."/>
            <person name="Sakihama Y."/>
            <person name="Salamov A.A."/>
            <person name="Savidor A."/>
            <person name="Scheuring C.F."/>
            <person name="Smith B.M."/>
            <person name="Sobral B.W."/>
            <person name="Terry A."/>
            <person name="Torto-Alalibo T.A."/>
            <person name="Win J."/>
            <person name="Xu Z."/>
            <person name="Zhang H."/>
            <person name="Grigoriev I.V."/>
            <person name="Rokhsar D.S."/>
            <person name="Boore J.L."/>
        </authorList>
    </citation>
    <scope>NUCLEOTIDE SEQUENCE [LARGE SCALE GENOMIC DNA]</scope>
    <source>
        <strain evidence="1 2">P6497</strain>
    </source>
</reference>
<evidence type="ECO:0000313" key="1">
    <source>
        <dbReference type="EMBL" id="EGZ11148.1"/>
    </source>
</evidence>
<keyword evidence="2" id="KW-1185">Reference proteome</keyword>
<dbReference type="AlphaFoldDB" id="G4ZZC6"/>
<organism evidence="1 2">
    <name type="scientific">Phytophthora sojae (strain P6497)</name>
    <name type="common">Soybean stem and root rot agent</name>
    <name type="synonym">Phytophthora megasperma f. sp. glycines</name>
    <dbReference type="NCBI Taxonomy" id="1094619"/>
    <lineage>
        <taxon>Eukaryota</taxon>
        <taxon>Sar</taxon>
        <taxon>Stramenopiles</taxon>
        <taxon>Oomycota</taxon>
        <taxon>Peronosporomycetes</taxon>
        <taxon>Peronosporales</taxon>
        <taxon>Peronosporaceae</taxon>
        <taxon>Phytophthora</taxon>
    </lineage>
</organism>
<name>G4ZZC6_PHYSP</name>